<gene>
    <name evidence="2" type="ORF">CVLEPA_LOCUS22520</name>
</gene>
<evidence type="ECO:0000313" key="3">
    <source>
        <dbReference type="Proteomes" id="UP001642483"/>
    </source>
</evidence>
<protein>
    <submittedName>
        <fullName evidence="2">Uncharacterized protein</fullName>
    </submittedName>
</protein>
<feature type="region of interest" description="Disordered" evidence="1">
    <location>
        <begin position="42"/>
        <end position="114"/>
    </location>
</feature>
<accession>A0ABP0GEN8</accession>
<evidence type="ECO:0000313" key="2">
    <source>
        <dbReference type="EMBL" id="CAK8689862.1"/>
    </source>
</evidence>
<comment type="caution">
    <text evidence="2">The sequence shown here is derived from an EMBL/GenBank/DDBJ whole genome shotgun (WGS) entry which is preliminary data.</text>
</comment>
<reference evidence="2 3" key="1">
    <citation type="submission" date="2024-02" db="EMBL/GenBank/DDBJ databases">
        <authorList>
            <person name="Daric V."/>
            <person name="Darras S."/>
        </authorList>
    </citation>
    <scope>NUCLEOTIDE SEQUENCE [LARGE SCALE GENOMIC DNA]</scope>
</reference>
<sequence>MKNELAKVSGEIKLFNDCIQGRISSIDETVSSVKTQMNTLQRDVDRLHWRPRAQGPSDDKRPYAKNQTKNHDAAATNTVDKLPPSNIRNNNRKLRLHHRLVPTDRKTQKRSESP</sequence>
<feature type="compositionally biased region" description="Basic and acidic residues" evidence="1">
    <location>
        <begin position="101"/>
        <end position="114"/>
    </location>
</feature>
<proteinExistence type="predicted"/>
<organism evidence="2 3">
    <name type="scientific">Clavelina lepadiformis</name>
    <name type="common">Light-bulb sea squirt</name>
    <name type="synonym">Ascidia lepadiformis</name>
    <dbReference type="NCBI Taxonomy" id="159417"/>
    <lineage>
        <taxon>Eukaryota</taxon>
        <taxon>Metazoa</taxon>
        <taxon>Chordata</taxon>
        <taxon>Tunicata</taxon>
        <taxon>Ascidiacea</taxon>
        <taxon>Aplousobranchia</taxon>
        <taxon>Clavelinidae</taxon>
        <taxon>Clavelina</taxon>
    </lineage>
</organism>
<keyword evidence="3" id="KW-1185">Reference proteome</keyword>
<name>A0ABP0GEN8_CLALP</name>
<dbReference type="Proteomes" id="UP001642483">
    <property type="component" value="Unassembled WGS sequence"/>
</dbReference>
<evidence type="ECO:0000256" key="1">
    <source>
        <dbReference type="SAM" id="MobiDB-lite"/>
    </source>
</evidence>
<dbReference type="EMBL" id="CAWYQH010000110">
    <property type="protein sequence ID" value="CAK8689862.1"/>
    <property type="molecule type" value="Genomic_DNA"/>
</dbReference>
<feature type="compositionally biased region" description="Basic residues" evidence="1">
    <location>
        <begin position="90"/>
        <end position="100"/>
    </location>
</feature>